<dbReference type="InterPro" id="IPR036457">
    <property type="entry name" value="PPM-type-like_dom_sf"/>
</dbReference>
<dbReference type="SMART" id="SM00331">
    <property type="entry name" value="PP2C_SIG"/>
    <property type="match status" value="1"/>
</dbReference>
<evidence type="ECO:0000256" key="2">
    <source>
        <dbReference type="SAM" id="Phobius"/>
    </source>
</evidence>
<feature type="compositionally biased region" description="Low complexity" evidence="1">
    <location>
        <begin position="23"/>
        <end position="32"/>
    </location>
</feature>
<keyword evidence="2" id="KW-1133">Transmembrane helix</keyword>
<dbReference type="CDD" id="cd00143">
    <property type="entry name" value="PP2Cc"/>
    <property type="match status" value="1"/>
</dbReference>
<keyword evidence="2" id="KW-0472">Membrane</keyword>
<dbReference type="PROSITE" id="PS51746">
    <property type="entry name" value="PPM_2"/>
    <property type="match status" value="1"/>
</dbReference>
<dbReference type="AlphaFoldDB" id="A0A4R1CH86"/>
<comment type="caution">
    <text evidence="4">The sequence shown here is derived from an EMBL/GenBank/DDBJ whole genome shotgun (WGS) entry which is preliminary data.</text>
</comment>
<dbReference type="InterPro" id="IPR015655">
    <property type="entry name" value="PP2C"/>
</dbReference>
<dbReference type="InterPro" id="IPR001932">
    <property type="entry name" value="PPM-type_phosphatase-like_dom"/>
</dbReference>
<dbReference type="SUPFAM" id="SSF81606">
    <property type="entry name" value="PP2C-like"/>
    <property type="match status" value="1"/>
</dbReference>
<feature type="transmembrane region" description="Helical" evidence="2">
    <location>
        <begin position="364"/>
        <end position="384"/>
    </location>
</feature>
<feature type="region of interest" description="Disordered" evidence="1">
    <location>
        <begin position="1"/>
        <end position="38"/>
    </location>
</feature>
<dbReference type="Proteomes" id="UP000295453">
    <property type="component" value="Unassembled WGS sequence"/>
</dbReference>
<feature type="domain" description="PPM-type phosphatase" evidence="3">
    <location>
        <begin position="44"/>
        <end position="273"/>
    </location>
</feature>
<feature type="region of interest" description="Disordered" evidence="1">
    <location>
        <begin position="306"/>
        <end position="339"/>
    </location>
</feature>
<keyword evidence="2" id="KW-0812">Transmembrane</keyword>
<evidence type="ECO:0000259" key="3">
    <source>
        <dbReference type="PROSITE" id="PS51746"/>
    </source>
</evidence>
<dbReference type="EMBL" id="SJZJ01000003">
    <property type="protein sequence ID" value="TCJ30529.1"/>
    <property type="molecule type" value="Genomic_DNA"/>
</dbReference>
<accession>A0A4R1CH86</accession>
<protein>
    <submittedName>
        <fullName evidence="4">Serine/threonine-protein phosphatase</fullName>
    </submittedName>
</protein>
<reference evidence="4 5" key="1">
    <citation type="submission" date="2019-03" db="EMBL/GenBank/DDBJ databases">
        <authorList>
            <person name="Kim M.K.M."/>
        </authorList>
    </citation>
    <scope>NUCLEOTIDE SEQUENCE [LARGE SCALE GENOMIC DNA]</scope>
    <source>
        <strain evidence="4 5">18JY15-6</strain>
    </source>
</reference>
<sequence>MSETPDVPVDEQVPAPETPAPETPAAEAAEAPEAAEEARPLQLRFAALSDVGRVRRDNQDSGYAGPWLLSVCDGVGGAARGDIASSTAVQQLRRLDERPAGDPVALVAGALHRAHDRIGELVEHDPALNGTSTTATLALFDGHKIAIGHVGDTRAYLLRDGVLTRLTKDHTFVQSLIDEGRISEEEARVHPHRNLILQALDGVHEAEPDLFSEEVRAGDRLLLCSDGACGVLDDDRIADILGTATPDFAAVELVRASLEAGSSDNVTCVVADVVLADQGDPIDPTPLLVGAAAELPRRRTGLAAAGTSRFRGHRSGDTGELDPVPADDPPAGAGRAITSDPLDRDEELRYAPQAPRRFVWLKRLSAAAVVLGLLWMAAAGAWFWSQKQYYVGVHDGAVTIFRGIDSELLGVELGTAYEQSDLAVATLSDYVRGTVENGIEARSLEDARHVIQNLAAEQGGE</sequence>
<evidence type="ECO:0000313" key="4">
    <source>
        <dbReference type="EMBL" id="TCJ30529.1"/>
    </source>
</evidence>
<dbReference type="Pfam" id="PF00481">
    <property type="entry name" value="PP2C"/>
    <property type="match status" value="1"/>
</dbReference>
<dbReference type="PANTHER" id="PTHR47992">
    <property type="entry name" value="PROTEIN PHOSPHATASE"/>
    <property type="match status" value="1"/>
</dbReference>
<evidence type="ECO:0000256" key="1">
    <source>
        <dbReference type="SAM" id="MobiDB-lite"/>
    </source>
</evidence>
<keyword evidence="5" id="KW-1185">Reference proteome</keyword>
<organism evidence="4 5">
    <name type="scientific">Nocardioides jejuensis</name>
    <dbReference type="NCBI Taxonomy" id="2502782"/>
    <lineage>
        <taxon>Bacteria</taxon>
        <taxon>Bacillati</taxon>
        <taxon>Actinomycetota</taxon>
        <taxon>Actinomycetes</taxon>
        <taxon>Propionibacteriales</taxon>
        <taxon>Nocardioidaceae</taxon>
        <taxon>Nocardioides</taxon>
    </lineage>
</organism>
<evidence type="ECO:0000313" key="5">
    <source>
        <dbReference type="Proteomes" id="UP000295453"/>
    </source>
</evidence>
<dbReference type="OrthoDB" id="9801841at2"/>
<gene>
    <name evidence="4" type="ORF">EPD65_02860</name>
</gene>
<dbReference type="Gene3D" id="3.60.40.10">
    <property type="entry name" value="PPM-type phosphatase domain"/>
    <property type="match status" value="1"/>
</dbReference>
<dbReference type="RefSeq" id="WP_131581654.1">
    <property type="nucleotide sequence ID" value="NZ_SJZJ01000003.1"/>
</dbReference>
<dbReference type="GO" id="GO:0004722">
    <property type="term" value="F:protein serine/threonine phosphatase activity"/>
    <property type="evidence" value="ECO:0007669"/>
    <property type="project" value="InterPro"/>
</dbReference>
<proteinExistence type="predicted"/>
<name>A0A4R1CH86_9ACTN</name>
<dbReference type="SMART" id="SM00332">
    <property type="entry name" value="PP2Cc"/>
    <property type="match status" value="1"/>
</dbReference>